<comment type="caution">
    <text evidence="1">The sequence shown here is derived from an EMBL/GenBank/DDBJ whole genome shotgun (WGS) entry which is preliminary data.</text>
</comment>
<dbReference type="Proteomes" id="UP000216063">
    <property type="component" value="Unassembled WGS sequence"/>
</dbReference>
<proteinExistence type="predicted"/>
<evidence type="ECO:0000313" key="1">
    <source>
        <dbReference type="EMBL" id="OYN76833.1"/>
    </source>
</evidence>
<keyword evidence="2" id="KW-1185">Reference proteome</keyword>
<reference evidence="1 2" key="1">
    <citation type="submission" date="2017-07" db="EMBL/GenBank/DDBJ databases">
        <title>The new phylogeny of genus Mycobacterium.</title>
        <authorList>
            <person name="Tortoli E."/>
            <person name="Trovato A."/>
            <person name="Cirillo D.M."/>
        </authorList>
    </citation>
    <scope>NUCLEOTIDE SEQUENCE [LARGE SCALE GENOMIC DNA]</scope>
    <source>
        <strain evidence="1 2">ATCC 33027</strain>
    </source>
</reference>
<organism evidence="1 2">
    <name type="scientific">Mycolicibacterium sphagni</name>
    <dbReference type="NCBI Taxonomy" id="1786"/>
    <lineage>
        <taxon>Bacteria</taxon>
        <taxon>Bacillati</taxon>
        <taxon>Actinomycetota</taxon>
        <taxon>Actinomycetes</taxon>
        <taxon>Mycobacteriales</taxon>
        <taxon>Mycobacteriaceae</taxon>
        <taxon>Mycolicibacterium</taxon>
    </lineage>
</organism>
<dbReference type="EMBL" id="NOZR01000019">
    <property type="protein sequence ID" value="OYN76833.1"/>
    <property type="molecule type" value="Genomic_DNA"/>
</dbReference>
<dbReference type="RefSeq" id="WP_094482881.1">
    <property type="nucleotide sequence ID" value="NZ_NOZR01000019.1"/>
</dbReference>
<name>A0A255DMF3_9MYCO</name>
<dbReference type="AlphaFoldDB" id="A0A255DMF3"/>
<dbReference type="OrthoDB" id="3848202at2"/>
<accession>A0A255DMF3</accession>
<sequence length="322" mass="35929">MPLRTREPNQGQVWPLVLLEGPELSGKSFAAAEFTASERVGDCYWLPVGESDDYGQLGNYVVVEHDGSWHGILDQVGQVHAVAQQPAAKPTVLVVDSMTFEWELLKDWITVRARESRQAQKLLREDPNADIKLSNVLWDDASERHAQLMGLLTTFNGIVVVTARCRETVAVDSDGRPIVDSLDYRVDAHRGLTHQATVWVRMSRQEAPTLIGCRCPDMRIRPGVDTPLRMPEFTLGGLLFNVLGYTADAQPRTIAPLIADETELCAQARAAIRAFTRDNELSQELVLQAFFKQHGMPLKDCTDLAVLRGFLQQLKTNQEQVA</sequence>
<gene>
    <name evidence="1" type="ORF">CG716_20175</name>
</gene>
<evidence type="ECO:0000313" key="2">
    <source>
        <dbReference type="Proteomes" id="UP000216063"/>
    </source>
</evidence>
<protein>
    <submittedName>
        <fullName evidence="1">Uncharacterized protein</fullName>
    </submittedName>
</protein>